<accession>A0ABT1W6Q6</accession>
<dbReference type="SMART" id="SM00283">
    <property type="entry name" value="MA"/>
    <property type="match status" value="1"/>
</dbReference>
<gene>
    <name evidence="5" type="ORF">NFI95_08840</name>
</gene>
<dbReference type="SUPFAM" id="SSF58104">
    <property type="entry name" value="Methyl-accepting chemotaxis protein (MCP) signaling domain"/>
    <property type="match status" value="1"/>
</dbReference>
<dbReference type="InterPro" id="IPR012292">
    <property type="entry name" value="Globin/Proto"/>
</dbReference>
<comment type="similarity">
    <text evidence="2">Belongs to the methyl-accepting chemotaxis (MCP) protein family.</text>
</comment>
<dbReference type="InterPro" id="IPR044398">
    <property type="entry name" value="Globin-sensor_dom"/>
</dbReference>
<evidence type="ECO:0000256" key="1">
    <source>
        <dbReference type="ARBA" id="ARBA00023224"/>
    </source>
</evidence>
<dbReference type="PANTHER" id="PTHR32089">
    <property type="entry name" value="METHYL-ACCEPTING CHEMOTAXIS PROTEIN MCPB"/>
    <property type="match status" value="1"/>
</dbReference>
<evidence type="ECO:0000313" key="5">
    <source>
        <dbReference type="EMBL" id="MCQ8278556.1"/>
    </source>
</evidence>
<sequence>MLERVHPQHRQRLETFSIQPSDLECLATFEPFTRERLPKLLGGTQHEFSAWPEISRALQHPEVYQARLEHWQRVVLGRFDGEFLPSARRLADVFLSHHVPAYAVVLCHATVSKMILREMELDIPCKRRMGFKDSIRKHNQTNALQKAVWLDVELLLETYAERETEARRLLVSGFAEAFRARIGGVVEEFDRSAADLGSVSRGIANTAENSGDSVDAAVAAMAEASAGVQTVAAAAEELSVSVSEIRRQVDESAGVAGQAVEDARRTDGVVHALADGAARIGEVVRMIEAVAGQTNLLALNATIEAARAGEAGKGFAVVANEVKGLAQQTAKATADIASQIAQMQAATAEAVQAIAGIARTIARMNAISGGIAESVMEQGAATAEIARSASQAAINNREVDQLMAAIQTDTRRTTGATRDLDRSVQTMTDRSGRLTEAVRDFLTEVKSAA</sequence>
<protein>
    <submittedName>
        <fullName evidence="5">Globin-coupled sensor protein</fullName>
    </submittedName>
</protein>
<dbReference type="InterPro" id="IPR004089">
    <property type="entry name" value="MCPsignal_dom"/>
</dbReference>
<keyword evidence="6" id="KW-1185">Reference proteome</keyword>
<dbReference type="Gene3D" id="1.10.287.950">
    <property type="entry name" value="Methyl-accepting chemotaxis protein"/>
    <property type="match status" value="1"/>
</dbReference>
<dbReference type="EMBL" id="JAMSKV010000006">
    <property type="protein sequence ID" value="MCQ8278556.1"/>
    <property type="molecule type" value="Genomic_DNA"/>
</dbReference>
<keyword evidence="1 3" id="KW-0807">Transducer</keyword>
<dbReference type="PROSITE" id="PS50111">
    <property type="entry name" value="CHEMOTAXIS_TRANSDUC_2"/>
    <property type="match status" value="1"/>
</dbReference>
<dbReference type="Pfam" id="PF00015">
    <property type="entry name" value="MCPsignal"/>
    <property type="match status" value="1"/>
</dbReference>
<dbReference type="CDD" id="cd01068">
    <property type="entry name" value="globin_sensor"/>
    <property type="match status" value="1"/>
</dbReference>
<name>A0ABT1W6Q6_9PROT</name>
<feature type="domain" description="Methyl-accepting transducer" evidence="4">
    <location>
        <begin position="185"/>
        <end position="421"/>
    </location>
</feature>
<dbReference type="Gene3D" id="1.10.490.10">
    <property type="entry name" value="Globins"/>
    <property type="match status" value="1"/>
</dbReference>
<evidence type="ECO:0000313" key="6">
    <source>
        <dbReference type="Proteomes" id="UP001524587"/>
    </source>
</evidence>
<reference evidence="5 6" key="1">
    <citation type="submission" date="2022-06" db="EMBL/GenBank/DDBJ databases">
        <title>Endosaccharibacter gen. nov., sp. nov., endophytic bacteria isolated from sugarcane.</title>
        <authorList>
            <person name="Pitiwittayakul N."/>
            <person name="Yukphan P."/>
            <person name="Charoenyingcharoen P."/>
            <person name="Tanasupawat S."/>
        </authorList>
    </citation>
    <scope>NUCLEOTIDE SEQUENCE [LARGE SCALE GENOMIC DNA]</scope>
    <source>
        <strain evidence="5 6">KSS8</strain>
    </source>
</reference>
<dbReference type="Pfam" id="PF11563">
    <property type="entry name" value="Protoglobin"/>
    <property type="match status" value="1"/>
</dbReference>
<evidence type="ECO:0000259" key="4">
    <source>
        <dbReference type="PROSITE" id="PS50111"/>
    </source>
</evidence>
<proteinExistence type="inferred from homology"/>
<dbReference type="PANTHER" id="PTHR32089:SF112">
    <property type="entry name" value="LYSOZYME-LIKE PROTEIN-RELATED"/>
    <property type="match status" value="1"/>
</dbReference>
<dbReference type="Proteomes" id="UP001524587">
    <property type="component" value="Unassembled WGS sequence"/>
</dbReference>
<dbReference type="RefSeq" id="WP_422864035.1">
    <property type="nucleotide sequence ID" value="NZ_JAMSKV010000006.1"/>
</dbReference>
<dbReference type="PRINTS" id="PR00260">
    <property type="entry name" value="CHEMTRNSDUCR"/>
</dbReference>
<evidence type="ECO:0000256" key="2">
    <source>
        <dbReference type="ARBA" id="ARBA00029447"/>
    </source>
</evidence>
<comment type="caution">
    <text evidence="5">The sequence shown here is derived from an EMBL/GenBank/DDBJ whole genome shotgun (WGS) entry which is preliminary data.</text>
</comment>
<evidence type="ECO:0000256" key="3">
    <source>
        <dbReference type="PROSITE-ProRule" id="PRU00284"/>
    </source>
</evidence>
<dbReference type="InterPro" id="IPR004090">
    <property type="entry name" value="Chemotax_Me-accpt_rcpt"/>
</dbReference>
<organism evidence="5 6">
    <name type="scientific">Endosaccharibacter trunci</name>
    <dbReference type="NCBI Taxonomy" id="2812733"/>
    <lineage>
        <taxon>Bacteria</taxon>
        <taxon>Pseudomonadati</taxon>
        <taxon>Pseudomonadota</taxon>
        <taxon>Alphaproteobacteria</taxon>
        <taxon>Acetobacterales</taxon>
        <taxon>Acetobacteraceae</taxon>
        <taxon>Endosaccharibacter</taxon>
    </lineage>
</organism>
<dbReference type="InterPro" id="IPR039379">
    <property type="entry name" value="Protoglobin_sensor_dom"/>
</dbReference>